<dbReference type="InterPro" id="IPR036249">
    <property type="entry name" value="Thioredoxin-like_sf"/>
</dbReference>
<dbReference type="Pfam" id="PF00462">
    <property type="entry name" value="Glutaredoxin"/>
    <property type="match status" value="1"/>
</dbReference>
<dbReference type="CDD" id="cd02066">
    <property type="entry name" value="GRX_family"/>
    <property type="match status" value="1"/>
</dbReference>
<feature type="domain" description="GST N-terminal" evidence="1">
    <location>
        <begin position="6"/>
        <end position="84"/>
    </location>
</feature>
<dbReference type="Gene3D" id="3.40.30.10">
    <property type="entry name" value="Glutaredoxin"/>
    <property type="match status" value="1"/>
</dbReference>
<evidence type="ECO:0000313" key="2">
    <source>
        <dbReference type="EMBL" id="OUS41106.1"/>
    </source>
</evidence>
<dbReference type="InterPro" id="IPR004045">
    <property type="entry name" value="Glutathione_S-Trfase_N"/>
</dbReference>
<dbReference type="PROSITE" id="PS50404">
    <property type="entry name" value="GST_NTER"/>
    <property type="match status" value="1"/>
</dbReference>
<sequence>MSSNNTQYSLYYYDSCPFCVRVLRTLNQVKVDVELRNIMSDSAHRSALQQATGRSSVPCLRIDNGSKSEWMFESMDIMRFLQSL</sequence>
<accession>A0A1Y5HUX3</accession>
<proteinExistence type="predicted"/>
<dbReference type="Proteomes" id="UP000227088">
    <property type="component" value="Unassembled WGS sequence"/>
</dbReference>
<organism evidence="2 3">
    <name type="scientific">Oleispira antarctica</name>
    <dbReference type="NCBI Taxonomy" id="188908"/>
    <lineage>
        <taxon>Bacteria</taxon>
        <taxon>Pseudomonadati</taxon>
        <taxon>Pseudomonadota</taxon>
        <taxon>Gammaproteobacteria</taxon>
        <taxon>Oceanospirillales</taxon>
        <taxon>Oceanospirillaceae</taxon>
        <taxon>Oleispira</taxon>
    </lineage>
</organism>
<protein>
    <recommendedName>
        <fullName evidence="1">GST N-terminal domain-containing protein</fullName>
    </recommendedName>
</protein>
<dbReference type="SUPFAM" id="SSF52833">
    <property type="entry name" value="Thioredoxin-like"/>
    <property type="match status" value="1"/>
</dbReference>
<dbReference type="AlphaFoldDB" id="A0A1Y5HUX3"/>
<evidence type="ECO:0000313" key="3">
    <source>
        <dbReference type="Proteomes" id="UP000227088"/>
    </source>
</evidence>
<dbReference type="InterPro" id="IPR002109">
    <property type="entry name" value="Glutaredoxin"/>
</dbReference>
<name>A0A1Y5HUX3_OLEAN</name>
<dbReference type="PROSITE" id="PS00195">
    <property type="entry name" value="GLUTAREDOXIN_1"/>
    <property type="match status" value="1"/>
</dbReference>
<reference evidence="3" key="1">
    <citation type="journal article" date="2017" name="Proc. Natl. Acad. Sci. U.S.A.">
        <title>Simulation of Deepwater Horizon oil plume reveals substrate specialization within a complex community of hydrocarbon degraders.</title>
        <authorList>
            <person name="Hu P."/>
            <person name="Dubinsky E.A."/>
            <person name="Probst A.J."/>
            <person name="Wang J."/>
            <person name="Sieber C.M.K."/>
            <person name="Tom L.M."/>
            <person name="Gardinali P."/>
            <person name="Banfield J.F."/>
            <person name="Atlas R.M."/>
            <person name="Andersen G.L."/>
        </authorList>
    </citation>
    <scope>NUCLEOTIDE SEQUENCE [LARGE SCALE GENOMIC DNA]</scope>
</reference>
<evidence type="ECO:0000259" key="1">
    <source>
        <dbReference type="PROSITE" id="PS50404"/>
    </source>
</evidence>
<dbReference type="PROSITE" id="PS51354">
    <property type="entry name" value="GLUTAREDOXIN_2"/>
    <property type="match status" value="1"/>
</dbReference>
<gene>
    <name evidence="2" type="ORF">A9R00_02585</name>
</gene>
<comment type="caution">
    <text evidence="2">The sequence shown here is derived from an EMBL/GenBank/DDBJ whole genome shotgun (WGS) entry which is preliminary data.</text>
</comment>
<dbReference type="EMBL" id="MABE01000149">
    <property type="protein sequence ID" value="OUS41106.1"/>
    <property type="molecule type" value="Genomic_DNA"/>
</dbReference>
<dbReference type="InterPro" id="IPR011767">
    <property type="entry name" value="GLR_AS"/>
</dbReference>